<protein>
    <submittedName>
        <fullName evidence="2">Uncharacterized protein</fullName>
    </submittedName>
</protein>
<proteinExistence type="predicted"/>
<sequence length="970" mass="104662">MGDWQVYDSLTSSKAGYSLSGRLQTELEKLGFKFNLEGMSFGHYFGKDPNKGSIPYLVLSATQKIFTNHAKDTYTYEGKYDLEAVGTALIGAEIKWSGIDKYLSEQNKITGGEAGETATSLTDDDIIAALLTGAGLDPALYTKEAQHSQKQAVHEQELLEGIPGMSVSNMELLLDGKDGFADATISVTPFAQSDLDTLLQKKDYKEAIKAWLDTHSDAPQGLREKIAALTKIEDGAEGLPDDAPGADPDSPQPIPISRPDLPTSGSIPAYSGDFENTYYVLTSSGYLKITNGEEDTETDSNLTDDTVTLKDFADGQFTVKGTAIDLNNGLSAEEARVLGFTDQAYAFFSQGGIVGLRTDKKGISERDMAAVRKGHIDKVIKGMGEGNLYAVVQRYVTAQSFVLIPAEDAARSTLNGKSGVKVSDFLDRRVASGNREAATAIIHTILGRPAAEDIAELELDYGQLTILYATLGYLAQRPADDKTRALYSLATDNLDDITLLHNPDLFLKWLKGDKVEKKDEVARGGETGGASGDGTLMEDIRDFYTKYFDTPTAGQTDSPPSLKAKADKAAAEKDLTALLEKHLKELSLTNRKTFDDLLTLAAIIDITLPERLLPTIETAANSNPVNITLQLLYLEQMSKKYQMLTRLDDPSLASQINELKSKILGKSFTLIETITPSGTTGTELTIAQQNKNQAIQHVFTILTALLTDESATGAEVSAITSRIKPLLANLSKEVQTNIFRMAYSLATNSQAKGNPPQEAAKKELALLELALGIVETSGGTITYTDQKIVGSGDEQTTEQVSKTVTKKDMEDLITAKKKATGTPVTPGETTTGARLTLTLEAARAEVDKILKDVTKDTEPKTWAKKMSALKAIRVAGKDAAALKEYIKTKASEHGQTYAAPAPTTTGGKILDLATAKKKADGILKDATKDNWPAKKKELQAIAVAEGDKAALKQHITSEASKKGLVYKIDY</sequence>
<gene>
    <name evidence="2" type="ORF">A2311_05465</name>
</gene>
<accession>A0A1F4TSH6</accession>
<reference evidence="2 3" key="1">
    <citation type="journal article" date="2016" name="Nat. Commun.">
        <title>Thousands of microbial genomes shed light on interconnected biogeochemical processes in an aquifer system.</title>
        <authorList>
            <person name="Anantharaman K."/>
            <person name="Brown C.T."/>
            <person name="Hug L.A."/>
            <person name="Sharon I."/>
            <person name="Castelle C.J."/>
            <person name="Probst A.J."/>
            <person name="Thomas B.C."/>
            <person name="Singh A."/>
            <person name="Wilkins M.J."/>
            <person name="Karaoz U."/>
            <person name="Brodie E.L."/>
            <person name="Williams K.H."/>
            <person name="Hubbard S.S."/>
            <person name="Banfield J.F."/>
        </authorList>
    </citation>
    <scope>NUCLEOTIDE SEQUENCE [LARGE SCALE GENOMIC DNA]</scope>
</reference>
<dbReference type="AlphaFoldDB" id="A0A1F4TSH6"/>
<comment type="caution">
    <text evidence="2">The sequence shown here is derived from an EMBL/GenBank/DDBJ whole genome shotgun (WGS) entry which is preliminary data.</text>
</comment>
<evidence type="ECO:0000256" key="1">
    <source>
        <dbReference type="SAM" id="MobiDB-lite"/>
    </source>
</evidence>
<evidence type="ECO:0000313" key="2">
    <source>
        <dbReference type="EMBL" id="OGC35023.1"/>
    </source>
</evidence>
<feature type="region of interest" description="Disordered" evidence="1">
    <location>
        <begin position="235"/>
        <end position="265"/>
    </location>
</feature>
<organism evidence="2 3">
    <name type="scientific">candidate division WOR-1 bacterium RIFOXYB2_FULL_48_7</name>
    <dbReference type="NCBI Taxonomy" id="1802583"/>
    <lineage>
        <taxon>Bacteria</taxon>
        <taxon>Bacillati</taxon>
        <taxon>Saganbacteria</taxon>
    </lineage>
</organism>
<name>A0A1F4TSH6_UNCSA</name>
<evidence type="ECO:0000313" key="3">
    <source>
        <dbReference type="Proteomes" id="UP000178951"/>
    </source>
</evidence>
<dbReference type="EMBL" id="MEUF01000037">
    <property type="protein sequence ID" value="OGC35023.1"/>
    <property type="molecule type" value="Genomic_DNA"/>
</dbReference>
<dbReference type="Proteomes" id="UP000178951">
    <property type="component" value="Unassembled WGS sequence"/>
</dbReference>